<dbReference type="GO" id="GO:0005770">
    <property type="term" value="C:late endosome"/>
    <property type="evidence" value="ECO:0007669"/>
    <property type="project" value="TreeGrafter"/>
</dbReference>
<dbReference type="PROSITE" id="PS50011">
    <property type="entry name" value="PROTEIN_KINASE_DOM"/>
    <property type="match status" value="1"/>
</dbReference>
<sequence>MNFDFSSISPTAHTIAISAYIDFLPSLQYSKPLGTSRFLKTIQCLSPSGYVVVKLLIKPPETEIDMHVYLDRLNELKSQLHDIPNTLPFDTLIDSERATYLVRPYVRYNLYDRLSIRPFFESVEKKWIVYQLLVTLSKMHENGICHGDLKTENVLLTSWNWILLSDIGLFKPVYLPDQNQSQFSFYFDTIQRHSCYVAPERFKSQAEIDELSKNPENFKLRPEVDIFSLGCVIAELYSDGLPIFSLPQMFRYKKKEYIPNLDAIEDSNIRKLIRSMISLDPKERLSAKQYLVNFRKLLFPDFFYNFLYSYVKNLSTYSPTSTDPSSQFQICDYRIDRLYQDFDKISLYLGFKRNIIEADENNTQKRNEASLIPVELNLPGMNKHIPQNTAAIFKDESVNDCSSLILLSILCHNVRNTTHSSYRIKACDLILAFGEQLHDEAKFDRCLPYLINMLDDPSESVQISALCCMTQLLMMIDTITPINVHVFTEYIVPKLQLFLKRSYMAIKQKSLNMIASPSKFEDRSQPQTSSKSPDVIRGSYVRMVFACCLPYLAMTSKKFYELSVLLKNRVGTYRDPDIDSIIFNDRDRNEFEYAEIVQNFEHLTIQILTDSNIYVRIALMRNIRPLCSFFGKDKTNDVILSHLITYLNDKNPQIKLAFVSSIVPLSIFVGVTSLEQYILPLLVQALYGPEETIVITLLKVLTELINLGLVRKECFWDLVNLSVVLILHPNGLIRQSVLNLIIVIGKQLSMSDFYCMLYPLIRPFFQHEVTSFVWENLYIAAHTPLPRAVFNSLVLWSLSTQDSLFWQRLSIENGSKNIDMFGNAKLIFSKKRALNGSTSSSNGGRGNADDFVANFEVPLSSSDAEKIEKLKGLGLKSNELWKIASLRSYIYKVSRLSLRASKCKIGADVTRLIPRSVFIDVIHRYEANDRTEDYIISNPAENNRNLSLSSNNNGTKERGGPLILRNLQTPKPVVTTSDKMAFGESSNNFLKRENPLFEDFGDANVYDESMQLKKLTTDISYSYPGRNPFILKFLRSLVFEPDLQDYHEFGQLVDTTSIGVSEPVEGTNKTCVLVSRLIDHKASIIDLIVAPDHEYFISGDILGVLKIWESKRLEIDVTGEPCLSVNLGSPIKSICMMKDRHCFAVSKEDGSVDIFRVDFVSTLENFKLKVYPTTSITLLKHYKVGSDDQYASNLRFSLIRNKPYLFMVTPTSKIIGVDIRNMKEVYNLQNNIVHGSIQSLYVDGMQTWAVAGTNKGVIDLWDLEAGLCVKSTKFKHSSYGITKMVEVSNVLSSSKNNEKFVCFVGGTGDSDVIIWDVERAQPRIVLCSSSKKSFSTIELYSVCEVNDEIEDSILDLYINKKHVESDNGCTSVAYSSFDNSSKQGKILAAQHNRKIIEWDLSNFEDSRVVVDVRGKDGHVGDYPVYSETQVNSMLTFVHERYISAKNKDTTASNRIGNGPKVVSKAPCESISSLTYLQVPYKMVVCGDQSGAINIYR</sequence>
<dbReference type="GO" id="GO:0016236">
    <property type="term" value="P:macroautophagy"/>
    <property type="evidence" value="ECO:0007669"/>
    <property type="project" value="InterPro"/>
</dbReference>
<dbReference type="OrthoDB" id="242910at2759"/>
<dbReference type="InterPro" id="IPR055231">
    <property type="entry name" value="2AA_helical"/>
</dbReference>
<evidence type="ECO:0000259" key="11">
    <source>
        <dbReference type="PROSITE" id="PS50011"/>
    </source>
</evidence>
<dbReference type="CDD" id="cd13980">
    <property type="entry name" value="STKc_Vps15"/>
    <property type="match status" value="1"/>
</dbReference>
<dbReference type="InterPro" id="IPR011009">
    <property type="entry name" value="Kinase-like_dom_sf"/>
</dbReference>
<keyword evidence="4" id="KW-0808">Transferase</keyword>
<evidence type="ECO:0000313" key="13">
    <source>
        <dbReference type="Proteomes" id="UP000094455"/>
    </source>
</evidence>
<dbReference type="Gene3D" id="1.10.510.10">
    <property type="entry name" value="Transferase(Phosphotransferase) domain 1"/>
    <property type="match status" value="1"/>
</dbReference>
<dbReference type="EMBL" id="KV454004">
    <property type="protein sequence ID" value="ODQ46099.1"/>
    <property type="molecule type" value="Genomic_DNA"/>
</dbReference>
<dbReference type="SMART" id="SM00320">
    <property type="entry name" value="WD40"/>
    <property type="match status" value="4"/>
</dbReference>
<keyword evidence="5" id="KW-0677">Repeat</keyword>
<keyword evidence="6" id="KW-0547">Nucleotide-binding</keyword>
<evidence type="ECO:0000256" key="9">
    <source>
        <dbReference type="PROSITE-ProRule" id="PRU00103"/>
    </source>
</evidence>
<evidence type="ECO:0000256" key="10">
    <source>
        <dbReference type="PROSITE-ProRule" id="PRU00221"/>
    </source>
</evidence>
<dbReference type="InterPro" id="IPR021133">
    <property type="entry name" value="HEAT_type_2"/>
</dbReference>
<dbReference type="InterPro" id="IPR015943">
    <property type="entry name" value="WD40/YVTN_repeat-like_dom_sf"/>
</dbReference>
<dbReference type="Pfam" id="PF22956">
    <property type="entry name" value="VPS15-like_hel"/>
    <property type="match status" value="1"/>
</dbReference>
<evidence type="ECO:0000256" key="4">
    <source>
        <dbReference type="ARBA" id="ARBA00022679"/>
    </source>
</evidence>
<dbReference type="SUPFAM" id="SSF56112">
    <property type="entry name" value="Protein kinase-like (PK-like)"/>
    <property type="match status" value="1"/>
</dbReference>
<evidence type="ECO:0000256" key="2">
    <source>
        <dbReference type="ARBA" id="ARBA00022527"/>
    </source>
</evidence>
<organism evidence="12 13">
    <name type="scientific">Pichia membranifaciens NRRL Y-2026</name>
    <dbReference type="NCBI Taxonomy" id="763406"/>
    <lineage>
        <taxon>Eukaryota</taxon>
        <taxon>Fungi</taxon>
        <taxon>Dikarya</taxon>
        <taxon>Ascomycota</taxon>
        <taxon>Saccharomycotina</taxon>
        <taxon>Pichiomycetes</taxon>
        <taxon>Pichiales</taxon>
        <taxon>Pichiaceae</taxon>
        <taxon>Pichia</taxon>
    </lineage>
</organism>
<dbReference type="Pfam" id="PF00069">
    <property type="entry name" value="Pkinase"/>
    <property type="match status" value="1"/>
</dbReference>
<dbReference type="PROSITE" id="PS50077">
    <property type="entry name" value="HEAT_REPEAT"/>
    <property type="match status" value="1"/>
</dbReference>
<name>A0A1E3NIY9_9ASCO</name>
<dbReference type="GO" id="GO:0005524">
    <property type="term" value="F:ATP binding"/>
    <property type="evidence" value="ECO:0007669"/>
    <property type="project" value="UniProtKB-KW"/>
</dbReference>
<dbReference type="GO" id="GO:0034272">
    <property type="term" value="C:phosphatidylinositol 3-kinase complex, class III, type II"/>
    <property type="evidence" value="ECO:0007669"/>
    <property type="project" value="TreeGrafter"/>
</dbReference>
<dbReference type="STRING" id="763406.A0A1E3NIY9"/>
<evidence type="ECO:0000256" key="6">
    <source>
        <dbReference type="ARBA" id="ARBA00022741"/>
    </source>
</evidence>
<accession>A0A1E3NIY9</accession>
<dbReference type="InterPro" id="IPR011989">
    <property type="entry name" value="ARM-like"/>
</dbReference>
<dbReference type="InterPro" id="IPR008271">
    <property type="entry name" value="Ser/Thr_kinase_AS"/>
</dbReference>
<dbReference type="PANTHER" id="PTHR17583:SF0">
    <property type="entry name" value="PHOSPHOINOSITIDE 3-KINASE REGULATORY SUBUNIT 4"/>
    <property type="match status" value="1"/>
</dbReference>
<dbReference type="SUPFAM" id="SSF50978">
    <property type="entry name" value="WD40 repeat-like"/>
    <property type="match status" value="1"/>
</dbReference>
<dbReference type="GO" id="GO:0071561">
    <property type="term" value="C:nucleus-vacuole junction"/>
    <property type="evidence" value="ECO:0007669"/>
    <property type="project" value="TreeGrafter"/>
</dbReference>
<dbReference type="GO" id="GO:0004674">
    <property type="term" value="F:protein serine/threonine kinase activity"/>
    <property type="evidence" value="ECO:0007669"/>
    <property type="project" value="UniProtKB-KW"/>
</dbReference>
<dbReference type="SUPFAM" id="SSF48371">
    <property type="entry name" value="ARM repeat"/>
    <property type="match status" value="1"/>
</dbReference>
<feature type="repeat" description="WD" evidence="10">
    <location>
        <begin position="1077"/>
        <end position="1109"/>
    </location>
</feature>
<dbReference type="Proteomes" id="UP000094455">
    <property type="component" value="Unassembled WGS sequence"/>
</dbReference>
<dbReference type="Gene3D" id="1.25.10.10">
    <property type="entry name" value="Leucine-rich Repeat Variant"/>
    <property type="match status" value="2"/>
</dbReference>
<evidence type="ECO:0000256" key="8">
    <source>
        <dbReference type="ARBA" id="ARBA00022840"/>
    </source>
</evidence>
<keyword evidence="2" id="KW-0723">Serine/threonine-protein kinase</keyword>
<dbReference type="InterPro" id="IPR036322">
    <property type="entry name" value="WD40_repeat_dom_sf"/>
</dbReference>
<evidence type="ECO:0000256" key="3">
    <source>
        <dbReference type="ARBA" id="ARBA00022574"/>
    </source>
</evidence>
<keyword evidence="7" id="KW-0418">Kinase</keyword>
<keyword evidence="3 10" id="KW-0853">WD repeat</keyword>
<dbReference type="GO" id="GO:0045324">
    <property type="term" value="P:late endosome to vacuole transport"/>
    <property type="evidence" value="ECO:0007669"/>
    <property type="project" value="InterPro"/>
</dbReference>
<keyword evidence="8" id="KW-0067">ATP-binding</keyword>
<dbReference type="InterPro" id="IPR001680">
    <property type="entry name" value="WD40_rpt"/>
</dbReference>
<gene>
    <name evidence="12" type="ORF">PICMEDRAFT_17324</name>
</gene>
<evidence type="ECO:0000256" key="1">
    <source>
        <dbReference type="ARBA" id="ARBA00012513"/>
    </source>
</evidence>
<feature type="repeat" description="HEAT" evidence="9">
    <location>
        <begin position="639"/>
        <end position="677"/>
    </location>
</feature>
<dbReference type="InterPro" id="IPR045162">
    <property type="entry name" value="Vps15-like"/>
</dbReference>
<reference evidence="12 13" key="1">
    <citation type="journal article" date="2016" name="Proc. Natl. Acad. Sci. U.S.A.">
        <title>Comparative genomics of biotechnologically important yeasts.</title>
        <authorList>
            <person name="Riley R."/>
            <person name="Haridas S."/>
            <person name="Wolfe K.H."/>
            <person name="Lopes M.R."/>
            <person name="Hittinger C.T."/>
            <person name="Goeker M."/>
            <person name="Salamov A.A."/>
            <person name="Wisecaver J.H."/>
            <person name="Long T.M."/>
            <person name="Calvey C.H."/>
            <person name="Aerts A.L."/>
            <person name="Barry K.W."/>
            <person name="Choi C."/>
            <person name="Clum A."/>
            <person name="Coughlan A.Y."/>
            <person name="Deshpande S."/>
            <person name="Douglass A.P."/>
            <person name="Hanson S.J."/>
            <person name="Klenk H.-P."/>
            <person name="LaButti K.M."/>
            <person name="Lapidus A."/>
            <person name="Lindquist E.A."/>
            <person name="Lipzen A.M."/>
            <person name="Meier-Kolthoff J.P."/>
            <person name="Ohm R.A."/>
            <person name="Otillar R.P."/>
            <person name="Pangilinan J.L."/>
            <person name="Peng Y."/>
            <person name="Rokas A."/>
            <person name="Rosa C.A."/>
            <person name="Scheuner C."/>
            <person name="Sibirny A.A."/>
            <person name="Slot J.C."/>
            <person name="Stielow J.B."/>
            <person name="Sun H."/>
            <person name="Kurtzman C.P."/>
            <person name="Blackwell M."/>
            <person name="Grigoriev I.V."/>
            <person name="Jeffries T.W."/>
        </authorList>
    </citation>
    <scope>NUCLEOTIDE SEQUENCE [LARGE SCALE GENOMIC DNA]</scope>
    <source>
        <strain evidence="12 13">NRRL Y-2026</strain>
    </source>
</reference>
<evidence type="ECO:0000256" key="5">
    <source>
        <dbReference type="ARBA" id="ARBA00022737"/>
    </source>
</evidence>
<dbReference type="SMART" id="SM00220">
    <property type="entry name" value="S_TKc"/>
    <property type="match status" value="1"/>
</dbReference>
<dbReference type="EC" id="2.7.11.1" evidence="1"/>
<dbReference type="GO" id="GO:0006623">
    <property type="term" value="P:protein targeting to vacuole"/>
    <property type="evidence" value="ECO:0007669"/>
    <property type="project" value="TreeGrafter"/>
</dbReference>
<dbReference type="PANTHER" id="PTHR17583">
    <property type="entry name" value="PHOSPHOINOSITIDE 3-KINASE REGULATORY SUBUNIT 4"/>
    <property type="match status" value="1"/>
</dbReference>
<dbReference type="InterPro" id="IPR016024">
    <property type="entry name" value="ARM-type_fold"/>
</dbReference>
<dbReference type="InterPro" id="IPR000719">
    <property type="entry name" value="Prot_kinase_dom"/>
</dbReference>
<keyword evidence="13" id="KW-1185">Reference proteome</keyword>
<evidence type="ECO:0000256" key="7">
    <source>
        <dbReference type="ARBA" id="ARBA00022777"/>
    </source>
</evidence>
<dbReference type="PROSITE" id="PS00108">
    <property type="entry name" value="PROTEIN_KINASE_ST"/>
    <property type="match status" value="1"/>
</dbReference>
<dbReference type="Gene3D" id="2.130.10.10">
    <property type="entry name" value="YVTN repeat-like/Quinoprotein amine dehydrogenase"/>
    <property type="match status" value="2"/>
</dbReference>
<evidence type="ECO:0000313" key="12">
    <source>
        <dbReference type="EMBL" id="ODQ46099.1"/>
    </source>
</evidence>
<dbReference type="GO" id="GO:0034271">
    <property type="term" value="C:phosphatidylinositol 3-kinase complex, class III, type I"/>
    <property type="evidence" value="ECO:0007669"/>
    <property type="project" value="TreeGrafter"/>
</dbReference>
<protein>
    <recommendedName>
        <fullName evidence="1">non-specific serine/threonine protein kinase</fullName>
        <ecNumber evidence="1">2.7.11.1</ecNumber>
    </recommendedName>
</protein>
<feature type="domain" description="Protein kinase" evidence="11">
    <location>
        <begin position="27"/>
        <end position="303"/>
    </location>
</feature>
<proteinExistence type="predicted"/>
<dbReference type="GeneID" id="30178232"/>
<dbReference type="RefSeq" id="XP_019017212.1">
    <property type="nucleotide sequence ID" value="XM_019161545.1"/>
</dbReference>
<dbReference type="PROSITE" id="PS50082">
    <property type="entry name" value="WD_REPEATS_2"/>
    <property type="match status" value="1"/>
</dbReference>